<dbReference type="GO" id="GO:0016020">
    <property type="term" value="C:membrane"/>
    <property type="evidence" value="ECO:0007669"/>
    <property type="project" value="UniProtKB-SubCell"/>
</dbReference>
<evidence type="ECO:0000256" key="4">
    <source>
        <dbReference type="ARBA" id="ARBA00023136"/>
    </source>
</evidence>
<evidence type="ECO:0000313" key="7">
    <source>
        <dbReference type="EMBL" id="GAG96219.1"/>
    </source>
</evidence>
<dbReference type="InterPro" id="IPR010432">
    <property type="entry name" value="RDD"/>
</dbReference>
<gene>
    <name evidence="7" type="ORF">S01H4_43103</name>
</gene>
<keyword evidence="2 5" id="KW-0812">Transmembrane</keyword>
<dbReference type="AlphaFoldDB" id="X1BJY4"/>
<evidence type="ECO:0000259" key="6">
    <source>
        <dbReference type="Pfam" id="PF06271"/>
    </source>
</evidence>
<accession>X1BJY4</accession>
<evidence type="ECO:0000256" key="2">
    <source>
        <dbReference type="ARBA" id="ARBA00022692"/>
    </source>
</evidence>
<comment type="subcellular location">
    <subcellularLocation>
        <location evidence="1">Membrane</location>
        <topology evidence="1">Multi-pass membrane protein</topology>
    </subcellularLocation>
</comment>
<organism evidence="7">
    <name type="scientific">marine sediment metagenome</name>
    <dbReference type="NCBI Taxonomy" id="412755"/>
    <lineage>
        <taxon>unclassified sequences</taxon>
        <taxon>metagenomes</taxon>
        <taxon>ecological metagenomes</taxon>
    </lineage>
</organism>
<evidence type="ECO:0000256" key="1">
    <source>
        <dbReference type="ARBA" id="ARBA00004141"/>
    </source>
</evidence>
<proteinExistence type="predicted"/>
<reference evidence="7" key="1">
    <citation type="journal article" date="2014" name="Front. Microbiol.">
        <title>High frequency of phylogenetically diverse reductive dehalogenase-homologous genes in deep subseafloor sedimentary metagenomes.</title>
        <authorList>
            <person name="Kawai M."/>
            <person name="Futagami T."/>
            <person name="Toyoda A."/>
            <person name="Takaki Y."/>
            <person name="Nishi S."/>
            <person name="Hori S."/>
            <person name="Arai W."/>
            <person name="Tsubouchi T."/>
            <person name="Morono Y."/>
            <person name="Uchiyama I."/>
            <person name="Ito T."/>
            <person name="Fujiyama A."/>
            <person name="Inagaki F."/>
            <person name="Takami H."/>
        </authorList>
    </citation>
    <scope>NUCLEOTIDE SEQUENCE</scope>
    <source>
        <strain evidence="7">Expedition CK06-06</strain>
    </source>
</reference>
<keyword evidence="4 5" id="KW-0472">Membrane</keyword>
<dbReference type="Pfam" id="PF06271">
    <property type="entry name" value="RDD"/>
    <property type="match status" value="1"/>
</dbReference>
<evidence type="ECO:0000256" key="5">
    <source>
        <dbReference type="SAM" id="Phobius"/>
    </source>
</evidence>
<evidence type="ECO:0000256" key="3">
    <source>
        <dbReference type="ARBA" id="ARBA00022989"/>
    </source>
</evidence>
<sequence>MIGIKSYGDFWPRLIAIIIDGMIIGMVSWMISFLIFLPYYIYHPFRIEEGWYTFPFDWLIGFLYFWLLETLNKGQTIGKLALSLRTVDEKTFGPTTTGKYALNNLLKGGAFLIIDFIIGIIKNSGEPEKRLRIMQNVSETVVISTK</sequence>
<dbReference type="EMBL" id="BART01023743">
    <property type="protein sequence ID" value="GAG96219.1"/>
    <property type="molecule type" value="Genomic_DNA"/>
</dbReference>
<feature type="transmembrane region" description="Helical" evidence="5">
    <location>
        <begin position="14"/>
        <end position="39"/>
    </location>
</feature>
<name>X1BJY4_9ZZZZ</name>
<comment type="caution">
    <text evidence="7">The sequence shown here is derived from an EMBL/GenBank/DDBJ whole genome shotgun (WGS) entry which is preliminary data.</text>
</comment>
<keyword evidence="3 5" id="KW-1133">Transmembrane helix</keyword>
<protein>
    <recommendedName>
        <fullName evidence="6">RDD domain-containing protein</fullName>
    </recommendedName>
</protein>
<feature type="transmembrane region" description="Helical" evidence="5">
    <location>
        <begin position="51"/>
        <end position="68"/>
    </location>
</feature>
<feature type="domain" description="RDD" evidence="6">
    <location>
        <begin position="7"/>
        <end position="122"/>
    </location>
</feature>